<comment type="caution">
    <text evidence="1">The sequence shown here is derived from an EMBL/GenBank/DDBJ whole genome shotgun (WGS) entry which is preliminary data.</text>
</comment>
<protein>
    <submittedName>
        <fullName evidence="1">Transposase/invertase (TIGR01784 family)</fullName>
    </submittedName>
</protein>
<name>A0ABS4J8D7_9BACL</name>
<sequence>MELLDPRNDFIFKRIFGSESNKDVLLAFLNSTFIEAGEPPLDEIILMNPYTDKDNPQDKQSILDIKARTAEGKLINIEMQLFNPYHMEKRTLFYWSGMYFHQIKEGSNYSSLKKCVTINILNYSCLPNDRYHNIFRLREDHTLIPLIDDIEIHVMELTKLEEHAIPVNGGLVNWLLFLKGVDKTNWEALKMNEPMLKKAMDTLEFLSQDAQTRMEYEARLKFLRDEASRIEGAKAEGKAEGKVEGKAEGKAEGLVEGLIRGKQQTALNLLARGYDIATVAEITELPEEDVRALTMEH</sequence>
<evidence type="ECO:0000313" key="1">
    <source>
        <dbReference type="EMBL" id="MBP1996109.1"/>
    </source>
</evidence>
<proteinExistence type="predicted"/>
<evidence type="ECO:0000313" key="2">
    <source>
        <dbReference type="Proteomes" id="UP001519287"/>
    </source>
</evidence>
<dbReference type="InterPro" id="IPR010106">
    <property type="entry name" value="RpnA"/>
</dbReference>
<dbReference type="PANTHER" id="PTHR41317:SF1">
    <property type="entry name" value="PD-(D_E)XK NUCLEASE FAMILY TRANSPOSASE"/>
    <property type="match status" value="1"/>
</dbReference>
<dbReference type="Pfam" id="PF12784">
    <property type="entry name" value="PDDEXK_2"/>
    <property type="match status" value="1"/>
</dbReference>
<reference evidence="1 2" key="1">
    <citation type="submission" date="2021-03" db="EMBL/GenBank/DDBJ databases">
        <title>Genomic Encyclopedia of Type Strains, Phase IV (KMG-IV): sequencing the most valuable type-strain genomes for metagenomic binning, comparative biology and taxonomic classification.</title>
        <authorList>
            <person name="Goeker M."/>
        </authorList>
    </citation>
    <scope>NUCLEOTIDE SEQUENCE [LARGE SCALE GENOMIC DNA]</scope>
    <source>
        <strain evidence="1 2">DSM 26048</strain>
    </source>
</reference>
<dbReference type="EMBL" id="JAGGLB010000044">
    <property type="protein sequence ID" value="MBP1996109.1"/>
    <property type="molecule type" value="Genomic_DNA"/>
</dbReference>
<dbReference type="NCBIfam" id="TIGR01784">
    <property type="entry name" value="T_den_put_tspse"/>
    <property type="match status" value="1"/>
</dbReference>
<gene>
    <name evidence="1" type="ORF">J2Z66_007753</name>
</gene>
<accession>A0ABS4J8D7</accession>
<dbReference type="PANTHER" id="PTHR41317">
    <property type="entry name" value="PD-(D_E)XK NUCLEASE FAMILY TRANSPOSASE"/>
    <property type="match status" value="1"/>
</dbReference>
<dbReference type="Proteomes" id="UP001519287">
    <property type="component" value="Unassembled WGS sequence"/>
</dbReference>
<keyword evidence="2" id="KW-1185">Reference proteome</keyword>
<dbReference type="RefSeq" id="WP_376774547.1">
    <property type="nucleotide sequence ID" value="NZ_JAGGLB010000044.1"/>
</dbReference>
<organism evidence="1 2">
    <name type="scientific">Paenibacillus eucommiae</name>
    <dbReference type="NCBI Taxonomy" id="1355755"/>
    <lineage>
        <taxon>Bacteria</taxon>
        <taxon>Bacillati</taxon>
        <taxon>Bacillota</taxon>
        <taxon>Bacilli</taxon>
        <taxon>Bacillales</taxon>
        <taxon>Paenibacillaceae</taxon>
        <taxon>Paenibacillus</taxon>
    </lineage>
</organism>